<feature type="transmembrane region" description="Helical" evidence="1">
    <location>
        <begin position="86"/>
        <end position="109"/>
    </location>
</feature>
<evidence type="ECO:0000256" key="1">
    <source>
        <dbReference type="SAM" id="Phobius"/>
    </source>
</evidence>
<dbReference type="STRING" id="1230338.MOMA_06726"/>
<name>L2F5R1_9GAMM</name>
<dbReference type="RefSeq" id="WP_009501782.1">
    <property type="nucleotide sequence ID" value="NZ_ANIN01000002.1"/>
</dbReference>
<keyword evidence="1" id="KW-1133">Transmembrane helix</keyword>
<protein>
    <submittedName>
        <fullName evidence="2">Uncharacterized protein</fullName>
    </submittedName>
</protein>
<sequence length="165" mass="18529">MTTAFLTLSINPLSLFSLSWENIDWQATYLLGSFVMTVLVLYEAVSLYRTGGKLSEDSWVHMVSILGVVWLIVSAVALYYVNFERFAMVIPTIFIVYNLFGWGYSMYLVKDDVDFMKIETVEDIVIPKPYIDYSMAFGVVALSSIGALVLYLSSQGRLALAMLGL</sequence>
<evidence type="ECO:0000313" key="3">
    <source>
        <dbReference type="Proteomes" id="UP000023795"/>
    </source>
</evidence>
<organism evidence="2 3">
    <name type="scientific">Moraxella macacae 0408225</name>
    <dbReference type="NCBI Taxonomy" id="1230338"/>
    <lineage>
        <taxon>Bacteria</taxon>
        <taxon>Pseudomonadati</taxon>
        <taxon>Pseudomonadota</taxon>
        <taxon>Gammaproteobacteria</taxon>
        <taxon>Moraxellales</taxon>
        <taxon>Moraxellaceae</taxon>
        <taxon>Moraxella</taxon>
    </lineage>
</organism>
<evidence type="ECO:0000313" key="2">
    <source>
        <dbReference type="EMBL" id="ELA08235.1"/>
    </source>
</evidence>
<dbReference type="OrthoDB" id="6647782at2"/>
<proteinExistence type="predicted"/>
<feature type="transmembrane region" description="Helical" evidence="1">
    <location>
        <begin position="29"/>
        <end position="48"/>
    </location>
</feature>
<keyword evidence="1" id="KW-0812">Transmembrane</keyword>
<dbReference type="AlphaFoldDB" id="L2F5R1"/>
<reference evidence="2 3" key="1">
    <citation type="journal article" date="2013" name="Genome Announc.">
        <title>Genome Sequence of Moraxella macacae 0408225, a Novel Bacterial Species Isolated from a Cynomolgus Macaque with Epistaxis.</title>
        <authorList>
            <person name="Ladner J.T."/>
            <person name="Whitehouse C.A."/>
            <person name="Koroleva G.I."/>
            <person name="Palacios G.F."/>
        </authorList>
    </citation>
    <scope>NUCLEOTIDE SEQUENCE [LARGE SCALE GENOMIC DNA]</scope>
    <source>
        <strain evidence="2 3">0408225</strain>
    </source>
</reference>
<keyword evidence="3" id="KW-1185">Reference proteome</keyword>
<comment type="caution">
    <text evidence="2">The sequence shown here is derived from an EMBL/GenBank/DDBJ whole genome shotgun (WGS) entry which is preliminary data.</text>
</comment>
<dbReference type="EMBL" id="ANIN01000002">
    <property type="protein sequence ID" value="ELA08235.1"/>
    <property type="molecule type" value="Genomic_DNA"/>
</dbReference>
<feature type="transmembrane region" description="Helical" evidence="1">
    <location>
        <begin position="130"/>
        <end position="152"/>
    </location>
</feature>
<dbReference type="Proteomes" id="UP000023795">
    <property type="component" value="Unassembled WGS sequence"/>
</dbReference>
<keyword evidence="1" id="KW-0472">Membrane</keyword>
<gene>
    <name evidence="2" type="ORF">MOMA_06726</name>
</gene>
<accession>L2F5R1</accession>
<feature type="transmembrane region" description="Helical" evidence="1">
    <location>
        <begin position="60"/>
        <end position="80"/>
    </location>
</feature>
<dbReference type="PATRIC" id="fig|1230338.3.peg.1437"/>